<evidence type="ECO:0000256" key="4">
    <source>
        <dbReference type="ARBA" id="ARBA00023125"/>
    </source>
</evidence>
<dbReference type="InterPro" id="IPR036388">
    <property type="entry name" value="WH-like_DNA-bd_sf"/>
</dbReference>
<evidence type="ECO:0000256" key="3">
    <source>
        <dbReference type="ARBA" id="ARBA00023015"/>
    </source>
</evidence>
<dbReference type="PROSITE" id="PS00622">
    <property type="entry name" value="HTH_LUXR_1"/>
    <property type="match status" value="1"/>
</dbReference>
<evidence type="ECO:0000256" key="6">
    <source>
        <dbReference type="ARBA" id="ARBA00023163"/>
    </source>
</evidence>
<reference evidence="10" key="1">
    <citation type="submission" date="2021-12" db="EMBL/GenBank/DDBJ databases">
        <authorList>
            <person name="Rodrigo-Torres L."/>
            <person name="Arahal R. D."/>
            <person name="Lucena T."/>
        </authorList>
    </citation>
    <scope>NUCLEOTIDE SEQUENCE</scope>
    <source>
        <strain evidence="10">CECT 8226</strain>
    </source>
</reference>
<dbReference type="PANTHER" id="PTHR44688">
    <property type="entry name" value="DNA-BINDING TRANSCRIPTIONAL ACTIVATOR DEVR_DOSR"/>
    <property type="match status" value="1"/>
</dbReference>
<comment type="function">
    <text evidence="8">Positively regulates the transcription of the maltose regulon whose gene products are responsible for uptake and catabolism of malto-oligosaccharides. Specifically binds to the promoter region of its target genes, recognizing a short DNA motif called the MalT box.</text>
</comment>
<dbReference type="InterPro" id="IPR041617">
    <property type="entry name" value="TPR_MalT"/>
</dbReference>
<evidence type="ECO:0000259" key="9">
    <source>
        <dbReference type="PROSITE" id="PS50043"/>
    </source>
</evidence>
<dbReference type="PROSITE" id="PS50043">
    <property type="entry name" value="HTH_LUXR_2"/>
    <property type="match status" value="1"/>
</dbReference>
<proteinExistence type="inferred from homology"/>
<gene>
    <name evidence="8 10" type="primary">malT</name>
    <name evidence="10" type="ORF">VHP8226_02029</name>
</gene>
<keyword evidence="2 8" id="KW-0067">ATP-binding</keyword>
<accession>A0ABM8ZJ10</accession>
<dbReference type="RefSeq" id="WP_237484916.1">
    <property type="nucleotide sequence ID" value="NZ_CAKLCM010000002.1"/>
</dbReference>
<dbReference type="Gene3D" id="3.40.50.300">
    <property type="entry name" value="P-loop containing nucleotide triphosphate hydrolases"/>
    <property type="match status" value="1"/>
</dbReference>
<dbReference type="NCBIfam" id="NF003420">
    <property type="entry name" value="PRK04841.1"/>
    <property type="match status" value="1"/>
</dbReference>
<comment type="similarity">
    <text evidence="8">Belongs to the MalT family.</text>
</comment>
<sequence>MWIPSKLTRPGRLHNAIFRPRVLDLLQQACYCKLVLFRSPAGYGKTTMAAQWLADKPNVGWYSIDESDNDSFYFVNYLLQALNKATDSSCATAQSLAEKRQFSSLYSLFSDVFSEMVAFQQECYIVLDDYHLIHNDEIHEAMRFFLKHMPDNLTIVVTSRANPPLGTANLRVRDLMIELSDELLAFDTEETTRFFNQRIADGIDEETANNLRSYVEGWPSALQLIALQTQHLNRTLAQTAESVSHFNRAHLWDYLVEEVFDLLDQETRYFLMQISVLDHFNDKLVLALTDREDALGMIEALNRYGLFIYPLEGEHNWFRFHNLFGEFLAHERKARIPQQESKLQHNAAVAWLKQKMPHQALKHAQKAADNHLLVEILNKYGWKMFNQGELSTLEIAINQLDKDILFNHPKLTMLQAWLAQSQHRYNQVGELLNEATKQHKARDLEMDVRYQGQENALLAQVAINSNQPEKALELAELALSQLDPTVYRSRIVATSIVGEVNHVLGNLERALPMMQQTEKLARQYQVYHQALWAILQQSEILIAQGYVQAAFELQSSAFQLIEDQQLQQLPLHEFLLRIRAQVLWCWNRLDEAEECAYKGLQILEDHSPSQHLHSYSMLARIAIGRGKLDKAGKFIEHIQHLLKQSTYHVDWTANASLSLLLFWQARGNIGAIEEWLRTAVRPKTATNHFTQLQWRNIARAYISTGQFEKASEALSFLQGEAKRVNLVTDTNRNLIVESVLSVHQHDEERSKQLLKQALIMTTQTGMVGNFLTDGAAIREGLDKLILNHELGDLEHHRAQQLMKDISLTQHSRSVHFDEEFVETLINHPNVPELVRTSPLTQREWQVLGLIYSGFGNEQIAQKLDVAGTTIKTHIRNLYQKLNIANRKEAIATAENLLQLMGY</sequence>
<organism evidence="10 11">
    <name type="scientific">Vibrio hippocampi</name>
    <dbReference type="NCBI Taxonomy" id="654686"/>
    <lineage>
        <taxon>Bacteria</taxon>
        <taxon>Pseudomonadati</taxon>
        <taxon>Pseudomonadota</taxon>
        <taxon>Gammaproteobacteria</taxon>
        <taxon>Vibrionales</taxon>
        <taxon>Vibrionaceae</taxon>
        <taxon>Vibrio</taxon>
    </lineage>
</organism>
<dbReference type="CDD" id="cd06170">
    <property type="entry name" value="LuxR_C_like"/>
    <property type="match status" value="1"/>
</dbReference>
<dbReference type="PRINTS" id="PR00038">
    <property type="entry name" value="HTHLUXR"/>
</dbReference>
<keyword evidence="5 8" id="KW-0010">Activator</keyword>
<dbReference type="Pfam" id="PF17874">
    <property type="entry name" value="TPR_MalT"/>
    <property type="match status" value="1"/>
</dbReference>
<dbReference type="InterPro" id="IPR000792">
    <property type="entry name" value="Tscrpt_reg_LuxR_C"/>
</dbReference>
<dbReference type="EMBL" id="CAKLCM010000002">
    <property type="protein sequence ID" value="CAH0526659.1"/>
    <property type="molecule type" value="Genomic_DNA"/>
</dbReference>
<dbReference type="Pfam" id="PF00196">
    <property type="entry name" value="GerE"/>
    <property type="match status" value="1"/>
</dbReference>
<keyword evidence="11" id="KW-1185">Reference proteome</keyword>
<evidence type="ECO:0000313" key="11">
    <source>
        <dbReference type="Proteomes" id="UP000838160"/>
    </source>
</evidence>
<dbReference type="InterPro" id="IPR023768">
    <property type="entry name" value="Tscrpt_reg_HTH_MalT"/>
</dbReference>
<keyword evidence="7 8" id="KW-0119">Carbohydrate metabolism</keyword>
<dbReference type="InterPro" id="IPR011990">
    <property type="entry name" value="TPR-like_helical_dom_sf"/>
</dbReference>
<dbReference type="Pfam" id="PF25873">
    <property type="entry name" value="WHD_MalT"/>
    <property type="match status" value="1"/>
</dbReference>
<dbReference type="SUPFAM" id="SSF48452">
    <property type="entry name" value="TPR-like"/>
    <property type="match status" value="1"/>
</dbReference>
<evidence type="ECO:0000256" key="1">
    <source>
        <dbReference type="ARBA" id="ARBA00022741"/>
    </source>
</evidence>
<evidence type="ECO:0000313" key="10">
    <source>
        <dbReference type="EMBL" id="CAH0526659.1"/>
    </source>
</evidence>
<comment type="activity regulation">
    <text evidence="8">Activated by ATP and maltotriose, which are both required for DNA binding.</text>
</comment>
<evidence type="ECO:0000256" key="5">
    <source>
        <dbReference type="ARBA" id="ARBA00023159"/>
    </source>
</evidence>
<keyword evidence="4 8" id="KW-0238">DNA-binding</keyword>
<evidence type="ECO:0000256" key="2">
    <source>
        <dbReference type="ARBA" id="ARBA00022840"/>
    </source>
</evidence>
<name>A0ABM8ZJ10_9VIBR</name>
<dbReference type="PANTHER" id="PTHR44688:SF16">
    <property type="entry name" value="DNA-BINDING TRANSCRIPTIONAL ACTIVATOR DEVR_DOSR"/>
    <property type="match status" value="1"/>
</dbReference>
<dbReference type="Gene3D" id="1.25.40.10">
    <property type="entry name" value="Tetratricopeptide repeat domain"/>
    <property type="match status" value="1"/>
</dbReference>
<dbReference type="Proteomes" id="UP000838160">
    <property type="component" value="Unassembled WGS sequence"/>
</dbReference>
<dbReference type="InterPro" id="IPR059106">
    <property type="entry name" value="WHD_MalT"/>
</dbReference>
<dbReference type="InterPro" id="IPR027417">
    <property type="entry name" value="P-loop_NTPase"/>
</dbReference>
<keyword evidence="6 8" id="KW-0804">Transcription</keyword>
<evidence type="ECO:0000256" key="7">
    <source>
        <dbReference type="ARBA" id="ARBA00023277"/>
    </source>
</evidence>
<dbReference type="HAMAP" id="MF_01247">
    <property type="entry name" value="HTH_type_MalT"/>
    <property type="match status" value="1"/>
</dbReference>
<feature type="domain" description="HTH luxR-type" evidence="9">
    <location>
        <begin position="832"/>
        <end position="897"/>
    </location>
</feature>
<dbReference type="InterPro" id="IPR016032">
    <property type="entry name" value="Sig_transdc_resp-reg_C-effctor"/>
</dbReference>
<comment type="caution">
    <text evidence="10">The sequence shown here is derived from an EMBL/GenBank/DDBJ whole genome shotgun (WGS) entry which is preliminary data.</text>
</comment>
<dbReference type="SUPFAM" id="SSF46894">
    <property type="entry name" value="C-terminal effector domain of the bipartite response regulators"/>
    <property type="match status" value="1"/>
</dbReference>
<feature type="binding site" evidence="8">
    <location>
        <begin position="39"/>
        <end position="46"/>
    </location>
    <ligand>
        <name>ATP</name>
        <dbReference type="ChEBI" id="CHEBI:30616"/>
    </ligand>
</feature>
<dbReference type="Gene3D" id="1.10.10.10">
    <property type="entry name" value="Winged helix-like DNA-binding domain superfamily/Winged helix DNA-binding domain"/>
    <property type="match status" value="1"/>
</dbReference>
<protein>
    <recommendedName>
        <fullName evidence="8">HTH-type transcriptional regulator MalT</fullName>
    </recommendedName>
    <alternativeName>
        <fullName evidence="8">ATP-dependent transcriptional activator MalT</fullName>
    </alternativeName>
</protein>
<comment type="subunit">
    <text evidence="8">Monomer in solution. Oligomerizes to an active state in the presence of the positive effectors ATP and maltotriose.</text>
</comment>
<keyword evidence="1 8" id="KW-0547">Nucleotide-binding</keyword>
<dbReference type="SUPFAM" id="SSF52540">
    <property type="entry name" value="P-loop containing nucleoside triphosphate hydrolases"/>
    <property type="match status" value="1"/>
</dbReference>
<dbReference type="SMART" id="SM00421">
    <property type="entry name" value="HTH_LUXR"/>
    <property type="match status" value="1"/>
</dbReference>
<keyword evidence="3 8" id="KW-0805">Transcription regulation</keyword>
<evidence type="ECO:0000256" key="8">
    <source>
        <dbReference type="HAMAP-Rule" id="MF_01247"/>
    </source>
</evidence>